<dbReference type="RefSeq" id="WP_010850647.1">
    <property type="nucleotide sequence ID" value="NZ_HF570956.1"/>
</dbReference>
<dbReference type="InterPro" id="IPR002931">
    <property type="entry name" value="Transglutaminase-like"/>
</dbReference>
<dbReference type="SUPFAM" id="SSF54001">
    <property type="entry name" value="Cysteine proteinases"/>
    <property type="match status" value="1"/>
</dbReference>
<dbReference type="Gene3D" id="3.10.620.30">
    <property type="match status" value="1"/>
</dbReference>
<evidence type="ECO:0000259" key="1">
    <source>
        <dbReference type="SMART" id="SM00460"/>
    </source>
</evidence>
<dbReference type="STRING" id="1193181.BN10_680030"/>
<reference evidence="2 3" key="1">
    <citation type="journal article" date="2013" name="ISME J.">
        <title>A metabolic model for members of the genus Tetrasphaera involved in enhanced biological phosphorus removal.</title>
        <authorList>
            <person name="Kristiansen R."/>
            <person name="Nguyen H.T.T."/>
            <person name="Saunders A.M."/>
            <person name="Nielsen J.L."/>
            <person name="Wimmer R."/>
            <person name="Le V.Q."/>
            <person name="McIlroy S.J."/>
            <person name="Petrovski S."/>
            <person name="Seviour R.J."/>
            <person name="Calteau A."/>
            <person name="Nielsen K.L."/>
            <person name="Nielsen P.H."/>
        </authorList>
    </citation>
    <scope>NUCLEOTIDE SEQUENCE [LARGE SCALE GENOMIC DNA]</scope>
    <source>
        <strain evidence="2 3">Lp2</strain>
    </source>
</reference>
<dbReference type="SMART" id="SM00460">
    <property type="entry name" value="TGc"/>
    <property type="match status" value="1"/>
</dbReference>
<sequence length="280" mass="30985">MMRRYRITHSTSLSYDSPVRASHNELRMTPLNEPGQTTLENRLRIKPLTWSLVYRDHWGTHVTAMESLAAHPRLDVEATSTVERTHLGRAEESLGWEAVRDLEVQDRSYEWLMSTARTRAGDGILDLVESVRGLSGPRDVGLAIASVLRDTMTYQTGVTGVHSSGEQAWAERRGVCQDFAHIAIGALRTLGIPARYVSGYLVPQRSLEIGESSVGESHAWVEFWDGGWTPIDPTNGTPVDLDHIVVARGRDYEDVPPFKGVYSGTGSAALAVEVTFTRLA</sequence>
<dbReference type="eggNOG" id="COG1305">
    <property type="taxonomic scope" value="Bacteria"/>
</dbReference>
<dbReference type="Proteomes" id="UP000013167">
    <property type="component" value="Unassembled WGS sequence"/>
</dbReference>
<dbReference type="InterPro" id="IPR013589">
    <property type="entry name" value="Bac_transglu_N"/>
</dbReference>
<evidence type="ECO:0000313" key="3">
    <source>
        <dbReference type="Proteomes" id="UP000013167"/>
    </source>
</evidence>
<dbReference type="Pfam" id="PF08379">
    <property type="entry name" value="Bact_transglu_N"/>
    <property type="match status" value="1"/>
</dbReference>
<comment type="caution">
    <text evidence="2">The sequence shown here is derived from an EMBL/GenBank/DDBJ whole genome shotgun (WGS) entry which is preliminary data.</text>
</comment>
<evidence type="ECO:0000313" key="2">
    <source>
        <dbReference type="EMBL" id="CCH70804.1"/>
    </source>
</evidence>
<dbReference type="Pfam" id="PF01841">
    <property type="entry name" value="Transglut_core"/>
    <property type="match status" value="1"/>
</dbReference>
<dbReference type="EMBL" id="CAIZ01000139">
    <property type="protein sequence ID" value="CCH70804.1"/>
    <property type="molecule type" value="Genomic_DNA"/>
</dbReference>
<dbReference type="InterPro" id="IPR038765">
    <property type="entry name" value="Papain-like_cys_pep_sf"/>
</dbReference>
<proteinExistence type="predicted"/>
<dbReference type="PANTHER" id="PTHR33490:SF6">
    <property type="entry name" value="SLL1049 PROTEIN"/>
    <property type="match status" value="1"/>
</dbReference>
<dbReference type="AlphaFoldDB" id="N0E5Z0"/>
<name>N0E5Z0_9MICO</name>
<dbReference type="PANTHER" id="PTHR33490">
    <property type="entry name" value="BLR5614 PROTEIN-RELATED"/>
    <property type="match status" value="1"/>
</dbReference>
<accession>N0E5Z0</accession>
<protein>
    <recommendedName>
        <fullName evidence="1">Transglutaminase-like domain-containing protein</fullName>
    </recommendedName>
</protein>
<feature type="domain" description="Transglutaminase-like" evidence="1">
    <location>
        <begin position="168"/>
        <end position="235"/>
    </location>
</feature>
<dbReference type="HOGENOM" id="CLU_008973_1_0_11"/>
<gene>
    <name evidence="2" type="ORF">BN10_680030</name>
</gene>
<organism evidence="2 3">
    <name type="scientific">Phycicoccus elongatus Lp2</name>
    <dbReference type="NCBI Taxonomy" id="1193181"/>
    <lineage>
        <taxon>Bacteria</taxon>
        <taxon>Bacillati</taxon>
        <taxon>Actinomycetota</taxon>
        <taxon>Actinomycetes</taxon>
        <taxon>Micrococcales</taxon>
        <taxon>Intrasporangiaceae</taxon>
        <taxon>Phycicoccus</taxon>
    </lineage>
</organism>
<keyword evidence="3" id="KW-1185">Reference proteome</keyword>